<feature type="compositionally biased region" description="Basic and acidic residues" evidence="1">
    <location>
        <begin position="100"/>
        <end position="112"/>
    </location>
</feature>
<accession>A0A556V353</accession>
<evidence type="ECO:0000256" key="1">
    <source>
        <dbReference type="SAM" id="MobiDB-lite"/>
    </source>
</evidence>
<proteinExistence type="predicted"/>
<dbReference type="OrthoDB" id="527209at2759"/>
<evidence type="ECO:0000313" key="3">
    <source>
        <dbReference type="Proteomes" id="UP000319801"/>
    </source>
</evidence>
<gene>
    <name evidence="2" type="ORF">Baya_12327</name>
</gene>
<name>A0A556V353_BAGYA</name>
<reference evidence="2 3" key="1">
    <citation type="journal article" date="2019" name="Genome Biol. Evol.">
        <title>Whole-Genome Sequencing of the Giant Devil Catfish, Bagarius yarrelli.</title>
        <authorList>
            <person name="Jiang W."/>
            <person name="Lv Y."/>
            <person name="Cheng L."/>
            <person name="Yang K."/>
            <person name="Chao B."/>
            <person name="Wang X."/>
            <person name="Li Y."/>
            <person name="Pan X."/>
            <person name="You X."/>
            <person name="Zhang Y."/>
            <person name="Yang J."/>
            <person name="Li J."/>
            <person name="Zhang X."/>
            <person name="Liu S."/>
            <person name="Sun C."/>
            <person name="Yang J."/>
            <person name="Shi Q."/>
        </authorList>
    </citation>
    <scope>NUCLEOTIDE SEQUENCE [LARGE SCALE GENOMIC DNA]</scope>
    <source>
        <strain evidence="2">JWS20170419001</strain>
        <tissue evidence="2">Muscle</tissue>
    </source>
</reference>
<keyword evidence="3" id="KW-1185">Reference proteome</keyword>
<dbReference type="AlphaFoldDB" id="A0A556V353"/>
<dbReference type="EMBL" id="VCAZ01000106">
    <property type="protein sequence ID" value="TSS97552.1"/>
    <property type="molecule type" value="Genomic_DNA"/>
</dbReference>
<feature type="region of interest" description="Disordered" evidence="1">
    <location>
        <begin position="87"/>
        <end position="112"/>
    </location>
</feature>
<evidence type="ECO:0000313" key="2">
    <source>
        <dbReference type="EMBL" id="TSS97552.1"/>
    </source>
</evidence>
<organism evidence="2 3">
    <name type="scientific">Bagarius yarrelli</name>
    <name type="common">Goonch</name>
    <name type="synonym">Bagrus yarrelli</name>
    <dbReference type="NCBI Taxonomy" id="175774"/>
    <lineage>
        <taxon>Eukaryota</taxon>
        <taxon>Metazoa</taxon>
        <taxon>Chordata</taxon>
        <taxon>Craniata</taxon>
        <taxon>Vertebrata</taxon>
        <taxon>Euteleostomi</taxon>
        <taxon>Actinopterygii</taxon>
        <taxon>Neopterygii</taxon>
        <taxon>Teleostei</taxon>
        <taxon>Ostariophysi</taxon>
        <taxon>Siluriformes</taxon>
        <taxon>Sisoridae</taxon>
        <taxon>Sisorinae</taxon>
        <taxon>Bagarius</taxon>
    </lineage>
</organism>
<comment type="caution">
    <text evidence="2">The sequence shown here is derived from an EMBL/GenBank/DDBJ whole genome shotgun (WGS) entry which is preliminary data.</text>
</comment>
<sequence length="112" mass="12825">MEVKEDAPETQSGFHGVLRYGRESDWKKLTALSASPSANDLTVWCEFCGAKAKPPLDFSKSPDPEDFCCAQYMELFKKVEQQWHLLQEHPGEALQDQDSGEEHRDRTRPQDL</sequence>
<protein>
    <submittedName>
        <fullName evidence="2">Uncharacterized protein</fullName>
    </submittedName>
</protein>
<dbReference type="Proteomes" id="UP000319801">
    <property type="component" value="Unassembled WGS sequence"/>
</dbReference>